<evidence type="ECO:0000313" key="2">
    <source>
        <dbReference type="Proteomes" id="UP000185557"/>
    </source>
</evidence>
<evidence type="ECO:0008006" key="3">
    <source>
        <dbReference type="Google" id="ProtNLM"/>
    </source>
</evidence>
<dbReference type="OrthoDB" id="529013at2"/>
<dbReference type="RefSeq" id="WP_073608092.1">
    <property type="nucleotide sequence ID" value="NZ_MRCG01000005.1"/>
</dbReference>
<comment type="caution">
    <text evidence="1">The sequence shown here is derived from an EMBL/GenBank/DDBJ whole genome shotgun (WGS) entry which is preliminary data.</text>
</comment>
<dbReference type="Proteomes" id="UP000185557">
    <property type="component" value="Unassembled WGS sequence"/>
</dbReference>
<organism evidence="1 2">
    <name type="scientific">Phormidium tenue NIES-30</name>
    <dbReference type="NCBI Taxonomy" id="549789"/>
    <lineage>
        <taxon>Bacteria</taxon>
        <taxon>Bacillati</taxon>
        <taxon>Cyanobacteriota</taxon>
        <taxon>Cyanophyceae</taxon>
        <taxon>Oscillatoriophycideae</taxon>
        <taxon>Oscillatoriales</taxon>
        <taxon>Oscillatoriaceae</taxon>
        <taxon>Phormidium</taxon>
    </lineage>
</organism>
<sequence>MARDTSNFTIRDEELAKALEITVEELEKIIRFFESDPNDEWELREKDHYIYINRNYKERIFAEHGAFAIAKYMDSVEPKSFWATIIEFITRHKEKLRNAFVRRKIHENCSSLTLRNNRHFLSKKDAVNIFCTSYARLNRAFDAIQSSGQPLEKFKDFDDFDGVRYYSLSGFYRLGKELSQSLTVKDRREWCKALEVVGEKAFKLIISAEESRKKEIEKAKNAAKDRDRKTCQITLIQSSRAHKFDLAAHHIYSDKAYPDLAACVDNLITLNEEIHKEFHTWNGGTRVSCTADDMINFIMERYPDAEEVLLKLYRVKSVFGHHQPTAASGRRSFPPAA</sequence>
<gene>
    <name evidence="1" type="ORF">NIES30_09055</name>
</gene>
<name>A0A1U7J6Q0_9CYAN</name>
<dbReference type="STRING" id="549789.NIES30_09055"/>
<reference evidence="1 2" key="1">
    <citation type="submission" date="2016-11" db="EMBL/GenBank/DDBJ databases">
        <title>Draft Genome Sequences of Nine Cyanobacterial Strains from Diverse Habitats.</title>
        <authorList>
            <person name="Zhu T."/>
            <person name="Hou S."/>
            <person name="Lu X."/>
            <person name="Hess W.R."/>
        </authorList>
    </citation>
    <scope>NUCLEOTIDE SEQUENCE [LARGE SCALE GENOMIC DNA]</scope>
    <source>
        <strain evidence="1 2">NIES-30</strain>
    </source>
</reference>
<evidence type="ECO:0000313" key="1">
    <source>
        <dbReference type="EMBL" id="OKH48681.1"/>
    </source>
</evidence>
<dbReference type="EMBL" id="MRCG01000005">
    <property type="protein sequence ID" value="OKH48681.1"/>
    <property type="molecule type" value="Genomic_DNA"/>
</dbReference>
<dbReference type="AlphaFoldDB" id="A0A1U7J6Q0"/>
<accession>A0A1U7J6Q0</accession>
<keyword evidence="2" id="KW-1185">Reference proteome</keyword>
<proteinExistence type="predicted"/>
<protein>
    <recommendedName>
        <fullName evidence="3">HNH nuclease domain-containing protein</fullName>
    </recommendedName>
</protein>